<sequence length="646" mass="70857">MPNPTEAARILQKLRKLRVDTPRDAAFITHLDRLLCRDEAGNLLPEPQRFSAGRETHGVMVVDGAGGGKTTLISRALERHPVLSGATGRHYLDASVPSPATFKSMTAALLQRSGYPVITANREGWGLWETLRGRLKDLGITVLWIDEAHDLFCADRHLILRALKSLMQGDEAVIPILSGTERLHEIVRSDPQVQRRLSTLILPPVSEVTDGASFSGVVREYCRIAGLEPPLDGDLILRLFHGARYRFGRCIETLVGAIEFALEAGASRLDIAHFAEFWAMQEGCPPGGNVFLAPDWPQIDPDRNEADDPPARARARRRRGMSMARLFPLLPFRADETHWSWAARMAAFHIRGPIGTFLRDLGLDPFVLSIGDPDEVARLCATAGQDPGPVLRNTLMRNTCRSWRLGEEILIDSLRPQQDLRFCPACLAEDDAIAMAVGQDIAIHRRERLIWRLKPIRSCPTHRLPLIRRDRPGGADGKGVFADSVPENTARLQDLAGCAAPCPGSPLQTYIADRIAERPGPVWLDSLPLEQSIRVTDLLGTAMEFGPYAAFDDLSVQDQMLQPLVAGSTPPKGWRESAAHCRSFRPGLTPSVLPAASKTGELSGRCSTNSTIPHRAARSAESSKSNSRALVEPDPLSAGPVRPCPP</sequence>
<dbReference type="RefSeq" id="WP_116222605.1">
    <property type="nucleotide sequence ID" value="NZ_CP038197.1"/>
</dbReference>
<dbReference type="InterPro" id="IPR008868">
    <property type="entry name" value="TniB"/>
</dbReference>
<dbReference type="Gene3D" id="3.40.50.300">
    <property type="entry name" value="P-loop containing nucleotide triphosphate hydrolases"/>
    <property type="match status" value="1"/>
</dbReference>
<feature type="domain" description="TniQ" evidence="2">
    <location>
        <begin position="332"/>
        <end position="466"/>
    </location>
</feature>
<evidence type="ECO:0000256" key="1">
    <source>
        <dbReference type="SAM" id="MobiDB-lite"/>
    </source>
</evidence>
<dbReference type="Pfam" id="PF05621">
    <property type="entry name" value="TniB"/>
    <property type="match status" value="1"/>
</dbReference>
<gene>
    <name evidence="3" type="ORF">BDD41_3689</name>
    <name evidence="4" type="ORF">BDD41_3995</name>
</gene>
<dbReference type="SUPFAM" id="SSF52540">
    <property type="entry name" value="P-loop containing nucleoside triphosphate hydrolases"/>
    <property type="match status" value="1"/>
</dbReference>
<accession>A0A3D9XHR0</accession>
<organism evidence="3 5">
    <name type="scientific">Paracoccus versutus</name>
    <name type="common">Thiobacillus versutus</name>
    <dbReference type="NCBI Taxonomy" id="34007"/>
    <lineage>
        <taxon>Bacteria</taxon>
        <taxon>Pseudomonadati</taxon>
        <taxon>Pseudomonadota</taxon>
        <taxon>Alphaproteobacteria</taxon>
        <taxon>Rhodobacterales</taxon>
        <taxon>Paracoccaceae</taxon>
        <taxon>Paracoccus</taxon>
    </lineage>
</organism>
<evidence type="ECO:0000313" key="4">
    <source>
        <dbReference type="EMBL" id="REF68912.1"/>
    </source>
</evidence>
<reference evidence="3 5" key="1">
    <citation type="submission" date="2018-08" db="EMBL/GenBank/DDBJ databases">
        <title>Genomic Encyclopedia of Archaeal and Bacterial Type Strains, Phase II (KMG-II): from individual species to whole genera.</title>
        <authorList>
            <person name="Goeker M."/>
        </authorList>
    </citation>
    <scope>NUCLEOTIDE SEQUENCE [LARGE SCALE GENOMIC DNA]</scope>
    <source>
        <strain evidence="3 5">DSM 17099</strain>
    </source>
</reference>
<dbReference type="EMBL" id="QTUJ01000003">
    <property type="protein sequence ID" value="REF68912.1"/>
    <property type="molecule type" value="Genomic_DNA"/>
</dbReference>
<dbReference type="InterPro" id="IPR027417">
    <property type="entry name" value="P-loop_NTPase"/>
</dbReference>
<feature type="region of interest" description="Disordered" evidence="1">
    <location>
        <begin position="596"/>
        <end position="646"/>
    </location>
</feature>
<dbReference type="Pfam" id="PF06527">
    <property type="entry name" value="TniQ"/>
    <property type="match status" value="1"/>
</dbReference>
<evidence type="ECO:0000313" key="5">
    <source>
        <dbReference type="Proteomes" id="UP000256941"/>
    </source>
</evidence>
<evidence type="ECO:0000313" key="3">
    <source>
        <dbReference type="EMBL" id="REF68623.1"/>
    </source>
</evidence>
<dbReference type="AlphaFoldDB" id="A0A3D9XHR0"/>
<protein>
    <submittedName>
        <fullName evidence="3">TniB protein</fullName>
    </submittedName>
</protein>
<proteinExistence type="predicted"/>
<dbReference type="Proteomes" id="UP000256941">
    <property type="component" value="Unassembled WGS sequence"/>
</dbReference>
<dbReference type="EMBL" id="QTUJ01000003">
    <property type="protein sequence ID" value="REF68623.1"/>
    <property type="molecule type" value="Genomic_DNA"/>
</dbReference>
<evidence type="ECO:0000259" key="2">
    <source>
        <dbReference type="Pfam" id="PF06527"/>
    </source>
</evidence>
<name>A0A3D9XHR0_PARVE</name>
<comment type="caution">
    <text evidence="3">The sequence shown here is derived from an EMBL/GenBank/DDBJ whole genome shotgun (WGS) entry which is preliminary data.</text>
</comment>
<dbReference type="InterPro" id="IPR009492">
    <property type="entry name" value="TniQ"/>
</dbReference>